<comment type="caution">
    <text evidence="1">The sequence shown here is derived from an EMBL/GenBank/DDBJ whole genome shotgun (WGS) entry which is preliminary data.</text>
</comment>
<dbReference type="EMBL" id="JABZXR010000045">
    <property type="protein sequence ID" value="MBF1664459.1"/>
    <property type="molecule type" value="Genomic_DNA"/>
</dbReference>
<organism evidence="1 2">
    <name type="scientific">Rothia mucilaginosa</name>
    <dbReference type="NCBI Taxonomy" id="43675"/>
    <lineage>
        <taxon>Bacteria</taxon>
        <taxon>Bacillati</taxon>
        <taxon>Actinomycetota</taxon>
        <taxon>Actinomycetes</taxon>
        <taxon>Micrococcales</taxon>
        <taxon>Micrococcaceae</taxon>
        <taxon>Rothia</taxon>
    </lineage>
</organism>
<dbReference type="RefSeq" id="WP_303976164.1">
    <property type="nucleotide sequence ID" value="NZ_JABZXR010000045.1"/>
</dbReference>
<dbReference type="Proteomes" id="UP000756427">
    <property type="component" value="Unassembled WGS sequence"/>
</dbReference>
<reference evidence="1" key="1">
    <citation type="submission" date="2020-04" db="EMBL/GenBank/DDBJ databases">
        <title>Deep metagenomics examines the oral microbiome during advanced dental caries in children, revealing novel taxa and co-occurrences with host molecules.</title>
        <authorList>
            <person name="Baker J.L."/>
            <person name="Morton J.T."/>
            <person name="Dinis M."/>
            <person name="Alvarez R."/>
            <person name="Tran N.C."/>
            <person name="Knight R."/>
            <person name="Edlund A."/>
        </authorList>
    </citation>
    <scope>NUCLEOTIDE SEQUENCE</scope>
    <source>
        <strain evidence="1">JCVI_44_bin.2</strain>
    </source>
</reference>
<name>A0A930LGH5_9MICC</name>
<evidence type="ECO:0000313" key="2">
    <source>
        <dbReference type="Proteomes" id="UP000756427"/>
    </source>
</evidence>
<accession>A0A930LGH5</accession>
<dbReference type="AlphaFoldDB" id="A0A930LGH5"/>
<protein>
    <submittedName>
        <fullName evidence="1">Uncharacterized protein</fullName>
    </submittedName>
</protein>
<sequence>MQVFLTFVSLLIGVTALFMLGFATGRAFESKRIRKENSGDITAASTGGVVSDW</sequence>
<gene>
    <name evidence="1" type="ORF">HXO64_07905</name>
</gene>
<proteinExistence type="predicted"/>
<evidence type="ECO:0000313" key="1">
    <source>
        <dbReference type="EMBL" id="MBF1664459.1"/>
    </source>
</evidence>